<accession>A0ABM5N505</accession>
<evidence type="ECO:0000256" key="3">
    <source>
        <dbReference type="SAM" id="Phobius"/>
    </source>
</evidence>
<evidence type="ECO:0000313" key="7">
    <source>
        <dbReference type="Proteomes" id="UP000002875"/>
    </source>
</evidence>
<gene>
    <name evidence="6" type="ordered locus">Emtol_3392</name>
</gene>
<comment type="cofactor">
    <cofactor evidence="1">
        <name>a divalent metal cation</name>
        <dbReference type="ChEBI" id="CHEBI:60240"/>
    </cofactor>
</comment>
<keyword evidence="3" id="KW-1133">Transmembrane helix</keyword>
<feature type="domain" description="Insertion element IS402-like" evidence="4">
    <location>
        <begin position="13"/>
        <end position="83"/>
    </location>
</feature>
<dbReference type="PANTHER" id="PTHR30007:SF0">
    <property type="entry name" value="TRANSPOSASE"/>
    <property type="match status" value="1"/>
</dbReference>
<organism evidence="6 7">
    <name type="scientific">Emticicia oligotrophica (strain DSM 17448 / CIP 109782 / MTCC 6937 / GPTSA100-15)</name>
    <dbReference type="NCBI Taxonomy" id="929562"/>
    <lineage>
        <taxon>Bacteria</taxon>
        <taxon>Pseudomonadati</taxon>
        <taxon>Bacteroidota</taxon>
        <taxon>Cytophagia</taxon>
        <taxon>Cytophagales</taxon>
        <taxon>Leadbetterellaceae</taxon>
        <taxon>Emticicia</taxon>
    </lineage>
</organism>
<dbReference type="Pfam" id="PF13359">
    <property type="entry name" value="DDE_Tnp_4"/>
    <property type="match status" value="1"/>
</dbReference>
<dbReference type="InterPro" id="IPR025161">
    <property type="entry name" value="IS402-like_dom"/>
</dbReference>
<proteinExistence type="predicted"/>
<dbReference type="Pfam" id="PF13340">
    <property type="entry name" value="DUF4096"/>
    <property type="match status" value="1"/>
</dbReference>
<dbReference type="EMBL" id="CP002961">
    <property type="protein sequence ID" value="AFK04521.1"/>
    <property type="molecule type" value="Genomic_DNA"/>
</dbReference>
<keyword evidence="3" id="KW-0472">Membrane</keyword>
<evidence type="ECO:0000259" key="4">
    <source>
        <dbReference type="Pfam" id="PF13340"/>
    </source>
</evidence>
<dbReference type="PANTHER" id="PTHR30007">
    <property type="entry name" value="PHP DOMAIN PROTEIN"/>
    <property type="match status" value="1"/>
</dbReference>
<dbReference type="RefSeq" id="WP_015030214.1">
    <property type="nucleotide sequence ID" value="NC_018748.1"/>
</dbReference>
<feature type="transmembrane region" description="Helical" evidence="3">
    <location>
        <begin position="250"/>
        <end position="269"/>
    </location>
</feature>
<dbReference type="InterPro" id="IPR027806">
    <property type="entry name" value="HARBI1_dom"/>
</dbReference>
<dbReference type="Proteomes" id="UP000002875">
    <property type="component" value="Chromosome"/>
</dbReference>
<evidence type="ECO:0000256" key="1">
    <source>
        <dbReference type="ARBA" id="ARBA00001968"/>
    </source>
</evidence>
<name>A0ABM5N505_EMTOG</name>
<keyword evidence="2" id="KW-0479">Metal-binding</keyword>
<evidence type="ECO:0000313" key="6">
    <source>
        <dbReference type="EMBL" id="AFK04521.1"/>
    </source>
</evidence>
<protein>
    <submittedName>
        <fullName evidence="6">Transposase IS4 family protein</fullName>
    </submittedName>
</protein>
<keyword evidence="3" id="KW-0812">Transmembrane</keyword>
<feature type="domain" description="DDE Tnp4" evidence="5">
    <location>
        <begin position="112"/>
        <end position="247"/>
    </location>
</feature>
<evidence type="ECO:0000256" key="2">
    <source>
        <dbReference type="ARBA" id="ARBA00022723"/>
    </source>
</evidence>
<keyword evidence="7" id="KW-1185">Reference proteome</keyword>
<evidence type="ECO:0000259" key="5">
    <source>
        <dbReference type="Pfam" id="PF13359"/>
    </source>
</evidence>
<sequence length="275" mass="32343">MSILDKDRIKTFILPYLSQGKRGKNLTEDKRISIVLSIFHRLKTGCQWRELPLEKYFTEQYSYESVFYHFNKWCKDGSWKRMWIGLLAKYKNHLDLSSIQLDGSQTRANRGGNKVGFQFRKADESTNFLYLCDRQGILIAISEPISGEHHDLAEIKQQFEQLINWLDQSNIRTEGLFLNADAGFDSQECRQICSQHHIEANIAFNKRNGATENRNEYFDELLYENRYVIERAFAWLDAFKALLIRYETTAINWLNLNIIGMIVCFLRKISTKIKS</sequence>
<dbReference type="NCBIfam" id="NF033580">
    <property type="entry name" value="transpos_IS5_3"/>
    <property type="match status" value="1"/>
</dbReference>
<reference evidence="6 7" key="1">
    <citation type="submission" date="2011-07" db="EMBL/GenBank/DDBJ databases">
        <title>The complete genome of chromosome of Emticicia oligotrophica DSM 17448.</title>
        <authorList>
            <consortium name="US DOE Joint Genome Institute (JGI-PGF)"/>
            <person name="Lucas S."/>
            <person name="Han J."/>
            <person name="Lapidus A."/>
            <person name="Bruce D."/>
            <person name="Goodwin L."/>
            <person name="Pitluck S."/>
            <person name="Peters L."/>
            <person name="Kyrpides N."/>
            <person name="Mavromatis K."/>
            <person name="Ivanova N."/>
            <person name="Ovchinnikova G."/>
            <person name="Teshima H."/>
            <person name="Detter J.C."/>
            <person name="Tapia R."/>
            <person name="Han C."/>
            <person name="Land M."/>
            <person name="Hauser L."/>
            <person name="Markowitz V."/>
            <person name="Cheng J.-F."/>
            <person name="Hugenholtz P."/>
            <person name="Woyke T."/>
            <person name="Wu D."/>
            <person name="Tindall B."/>
            <person name="Pomrenke H."/>
            <person name="Brambilla E."/>
            <person name="Klenk H.-P."/>
            <person name="Eisen J.A."/>
        </authorList>
    </citation>
    <scope>NUCLEOTIDE SEQUENCE [LARGE SCALE GENOMIC DNA]</scope>
    <source>
        <strain evidence="6 7">DSM 17448</strain>
    </source>
</reference>